<keyword evidence="2" id="KW-1185">Reference proteome</keyword>
<dbReference type="EMBL" id="KX557281">
    <property type="protein sequence ID" value="AOE44598.1"/>
    <property type="molecule type" value="Genomic_DNA"/>
</dbReference>
<evidence type="ECO:0000313" key="1">
    <source>
        <dbReference type="EMBL" id="AOE44598.1"/>
    </source>
</evidence>
<protein>
    <submittedName>
        <fullName evidence="1">Uncharacterized protein</fullName>
    </submittedName>
</protein>
<dbReference type="GeneID" id="29067980"/>
<evidence type="ECO:0000313" key="2">
    <source>
        <dbReference type="Proteomes" id="UP000203357"/>
    </source>
</evidence>
<reference evidence="2" key="1">
    <citation type="submission" date="2016-07" db="EMBL/GenBank/DDBJ databases">
        <authorList>
            <person name="Florea S."/>
            <person name="Webb J.S."/>
            <person name="Jaromczyk J."/>
            <person name="Schardl C.L."/>
        </authorList>
    </citation>
    <scope>NUCLEOTIDE SEQUENCE [LARGE SCALE GENOMIC DNA]</scope>
</reference>
<dbReference type="Proteomes" id="UP000203357">
    <property type="component" value="Segment"/>
</dbReference>
<dbReference type="KEGG" id="vg:29067980"/>
<gene>
    <name evidence="1" type="primary">90</name>
    <name evidence="1" type="ORF">SEA_JUMBO_90</name>
</gene>
<name>A0A1B3B0Y1_9CAUD</name>
<accession>A0A1B3B0Y1</accession>
<proteinExistence type="predicted"/>
<dbReference type="RefSeq" id="YP_009291055.1">
    <property type="nucleotide sequence ID" value="NC_031109.1"/>
</dbReference>
<sequence length="125" mass="14593">MKIRVVTKKWWNIEHRSLDREADITTTSWYEWEKLVHDFSRRPGELTLLHGGGFQYITTNGSVVHFIPAYTVMAAKDMTADELLAARDFWLRHAEKCELENKPLAAMLALRKAETFENDLELVQE</sequence>
<organism evidence="1 2">
    <name type="scientific">Gordonia phage Jumbo</name>
    <dbReference type="NCBI Taxonomy" id="1887650"/>
    <lineage>
        <taxon>Viruses</taxon>
        <taxon>Duplodnaviria</taxon>
        <taxon>Heunggongvirae</taxon>
        <taxon>Uroviricota</taxon>
        <taxon>Caudoviricetes</taxon>
        <taxon>Gorjumvirus</taxon>
        <taxon>Gorjumvirus jumbo</taxon>
    </lineage>
</organism>